<sequence length="50" mass="5760">MSKLTLYLFENPSFLGFSGLYKLIVELGLHNIGLLIFSEFEKHKYLHSNG</sequence>
<keyword evidence="1" id="KW-0472">Membrane</keyword>
<protein>
    <submittedName>
        <fullName evidence="2">Uncharacterized protein</fullName>
    </submittedName>
</protein>
<keyword evidence="1" id="KW-0812">Transmembrane</keyword>
<dbReference type="EMBL" id="BMBA01000002">
    <property type="protein sequence ID" value="GFZ32077.1"/>
    <property type="molecule type" value="Genomic_DNA"/>
</dbReference>
<name>A0ABQ1EBA9_9CLOT</name>
<proteinExistence type="predicted"/>
<dbReference type="Proteomes" id="UP000663802">
    <property type="component" value="Unassembled WGS sequence"/>
</dbReference>
<accession>A0ABQ1EBA9</accession>
<keyword evidence="3" id="KW-1185">Reference proteome</keyword>
<reference evidence="2 3" key="1">
    <citation type="journal article" date="2021" name="Int. J. Syst. Evol. Microbiol.">
        <title>Clostridium zeae sp. nov., isolated from corn silage.</title>
        <authorList>
            <person name="Kobayashi H."/>
            <person name="Tanizawa Y."/>
            <person name="Yagura M."/>
            <person name="Sakamoto M."/>
            <person name="Ohkuma M."/>
            <person name="Tohno M."/>
        </authorList>
    </citation>
    <scope>NUCLEOTIDE SEQUENCE [LARGE SCALE GENOMIC DNA]</scope>
    <source>
        <strain evidence="2 3">CSC2</strain>
    </source>
</reference>
<evidence type="ECO:0000256" key="1">
    <source>
        <dbReference type="SAM" id="Phobius"/>
    </source>
</evidence>
<comment type="caution">
    <text evidence="2">The sequence shown here is derived from an EMBL/GenBank/DDBJ whole genome shotgun (WGS) entry which is preliminary data.</text>
</comment>
<organism evidence="2 3">
    <name type="scientific">Clostridium zeae</name>
    <dbReference type="NCBI Taxonomy" id="2759022"/>
    <lineage>
        <taxon>Bacteria</taxon>
        <taxon>Bacillati</taxon>
        <taxon>Bacillota</taxon>
        <taxon>Clostridia</taxon>
        <taxon>Eubacteriales</taxon>
        <taxon>Clostridiaceae</taxon>
        <taxon>Clostridium</taxon>
    </lineage>
</organism>
<gene>
    <name evidence="2" type="ORF">CSC2_26030</name>
</gene>
<evidence type="ECO:0000313" key="3">
    <source>
        <dbReference type="Proteomes" id="UP000663802"/>
    </source>
</evidence>
<keyword evidence="1" id="KW-1133">Transmembrane helix</keyword>
<evidence type="ECO:0000313" key="2">
    <source>
        <dbReference type="EMBL" id="GFZ32077.1"/>
    </source>
</evidence>
<feature type="transmembrane region" description="Helical" evidence="1">
    <location>
        <begin position="20"/>
        <end position="37"/>
    </location>
</feature>